<name>A0A9P9INE7_9PLEO</name>
<dbReference type="AlphaFoldDB" id="A0A9P9INE7"/>
<feature type="signal peptide" evidence="1">
    <location>
        <begin position="1"/>
        <end position="16"/>
    </location>
</feature>
<reference evidence="2" key="1">
    <citation type="journal article" date="2021" name="Nat. Commun.">
        <title>Genetic determinants of endophytism in the Arabidopsis root mycobiome.</title>
        <authorList>
            <person name="Mesny F."/>
            <person name="Miyauchi S."/>
            <person name="Thiergart T."/>
            <person name="Pickel B."/>
            <person name="Atanasova L."/>
            <person name="Karlsson M."/>
            <person name="Huettel B."/>
            <person name="Barry K.W."/>
            <person name="Haridas S."/>
            <person name="Chen C."/>
            <person name="Bauer D."/>
            <person name="Andreopoulos W."/>
            <person name="Pangilinan J."/>
            <person name="LaButti K."/>
            <person name="Riley R."/>
            <person name="Lipzen A."/>
            <person name="Clum A."/>
            <person name="Drula E."/>
            <person name="Henrissat B."/>
            <person name="Kohler A."/>
            <person name="Grigoriev I.V."/>
            <person name="Martin F.M."/>
            <person name="Hacquard S."/>
        </authorList>
    </citation>
    <scope>NUCLEOTIDE SEQUENCE</scope>
    <source>
        <strain evidence="2">MPI-CAGE-CH-0243</strain>
    </source>
</reference>
<evidence type="ECO:0000313" key="3">
    <source>
        <dbReference type="Proteomes" id="UP000700596"/>
    </source>
</evidence>
<keyword evidence="1" id="KW-0732">Signal</keyword>
<protein>
    <recommendedName>
        <fullName evidence="4">Secreted protein</fullName>
    </recommendedName>
</protein>
<gene>
    <name evidence="2" type="ORF">B0J11DRAFT_526268</name>
</gene>
<evidence type="ECO:0000256" key="1">
    <source>
        <dbReference type="SAM" id="SignalP"/>
    </source>
</evidence>
<feature type="chain" id="PRO_5040425324" description="Secreted protein" evidence="1">
    <location>
        <begin position="17"/>
        <end position="84"/>
    </location>
</feature>
<dbReference type="EMBL" id="JAGMWT010000006">
    <property type="protein sequence ID" value="KAH7126721.1"/>
    <property type="molecule type" value="Genomic_DNA"/>
</dbReference>
<evidence type="ECO:0000313" key="2">
    <source>
        <dbReference type="EMBL" id="KAH7126721.1"/>
    </source>
</evidence>
<sequence>MISLFVWSSGLPLSMGVFSALSDAFCRLRARHHRRGAVGASLPSCLPFQSVISVPHVTVTLASSMAFLHRAISLVIPVRRKISF</sequence>
<comment type="caution">
    <text evidence="2">The sequence shown here is derived from an EMBL/GenBank/DDBJ whole genome shotgun (WGS) entry which is preliminary data.</text>
</comment>
<keyword evidence="3" id="KW-1185">Reference proteome</keyword>
<evidence type="ECO:0008006" key="4">
    <source>
        <dbReference type="Google" id="ProtNLM"/>
    </source>
</evidence>
<accession>A0A9P9INE7</accession>
<proteinExistence type="predicted"/>
<organism evidence="2 3">
    <name type="scientific">Dendryphion nanum</name>
    <dbReference type="NCBI Taxonomy" id="256645"/>
    <lineage>
        <taxon>Eukaryota</taxon>
        <taxon>Fungi</taxon>
        <taxon>Dikarya</taxon>
        <taxon>Ascomycota</taxon>
        <taxon>Pezizomycotina</taxon>
        <taxon>Dothideomycetes</taxon>
        <taxon>Pleosporomycetidae</taxon>
        <taxon>Pleosporales</taxon>
        <taxon>Torulaceae</taxon>
        <taxon>Dendryphion</taxon>
    </lineage>
</organism>
<dbReference type="Proteomes" id="UP000700596">
    <property type="component" value="Unassembled WGS sequence"/>
</dbReference>